<keyword evidence="1" id="KW-0812">Transmembrane</keyword>
<protein>
    <recommendedName>
        <fullName evidence="4">Membrane-spanning protein</fullName>
    </recommendedName>
</protein>
<name>A0ABU6MJ56_9BACI</name>
<dbReference type="InterPro" id="IPR014509">
    <property type="entry name" value="YjdF-like"/>
</dbReference>
<accession>A0ABU6MJ56</accession>
<feature type="transmembrane region" description="Helical" evidence="1">
    <location>
        <begin position="119"/>
        <end position="142"/>
    </location>
</feature>
<dbReference type="RefSeq" id="WP_066268340.1">
    <property type="nucleotide sequence ID" value="NZ_JARMAB010000025.1"/>
</dbReference>
<feature type="transmembrane region" description="Helical" evidence="1">
    <location>
        <begin position="64"/>
        <end position="83"/>
    </location>
</feature>
<comment type="caution">
    <text evidence="2">The sequence shown here is derived from an EMBL/GenBank/DDBJ whole genome shotgun (WGS) entry which is preliminary data.</text>
</comment>
<feature type="transmembrane region" description="Helical" evidence="1">
    <location>
        <begin position="162"/>
        <end position="181"/>
    </location>
</feature>
<sequence>MNRTFTVVLSTAFMILMAGLAIYYFAAGATLKGWVGIGGILCGLFPLLLVWITKLEFKRPLITFYFVFLLGCFLFGDMLQWYSLGWWDTFLHFISGILLGFTAIALYERLVLRKAGNGMSAWFVFLFVLGMATLGGVLWEIYEFSGDHLAHTHMQYGNTDTMKDLIADTAGGLIIALWSGIRTKRKK</sequence>
<keyword evidence="1" id="KW-0472">Membrane</keyword>
<evidence type="ECO:0000313" key="3">
    <source>
        <dbReference type="Proteomes" id="UP001341444"/>
    </source>
</evidence>
<reference evidence="2 3" key="1">
    <citation type="submission" date="2023-03" db="EMBL/GenBank/DDBJ databases">
        <title>Bacillus Genome Sequencing.</title>
        <authorList>
            <person name="Dunlap C."/>
        </authorList>
    </citation>
    <scope>NUCLEOTIDE SEQUENCE [LARGE SCALE GENOMIC DNA]</scope>
    <source>
        <strain evidence="2 3">B-23453</strain>
    </source>
</reference>
<evidence type="ECO:0000256" key="1">
    <source>
        <dbReference type="SAM" id="Phobius"/>
    </source>
</evidence>
<feature type="transmembrane region" description="Helical" evidence="1">
    <location>
        <begin position="33"/>
        <end position="52"/>
    </location>
</feature>
<dbReference type="Proteomes" id="UP001341444">
    <property type="component" value="Unassembled WGS sequence"/>
</dbReference>
<organism evidence="2 3">
    <name type="scientific">Heyndrickxia acidicola</name>
    <dbReference type="NCBI Taxonomy" id="209389"/>
    <lineage>
        <taxon>Bacteria</taxon>
        <taxon>Bacillati</taxon>
        <taxon>Bacillota</taxon>
        <taxon>Bacilli</taxon>
        <taxon>Bacillales</taxon>
        <taxon>Bacillaceae</taxon>
        <taxon>Heyndrickxia</taxon>
    </lineage>
</organism>
<gene>
    <name evidence="2" type="ORF">P4T90_16775</name>
</gene>
<dbReference type="Pfam" id="PF09997">
    <property type="entry name" value="DUF2238"/>
    <property type="match status" value="1"/>
</dbReference>
<evidence type="ECO:0008006" key="4">
    <source>
        <dbReference type="Google" id="ProtNLM"/>
    </source>
</evidence>
<evidence type="ECO:0000313" key="2">
    <source>
        <dbReference type="EMBL" id="MED1204702.1"/>
    </source>
</evidence>
<dbReference type="EMBL" id="JARMAB010000025">
    <property type="protein sequence ID" value="MED1204702.1"/>
    <property type="molecule type" value="Genomic_DNA"/>
</dbReference>
<feature type="transmembrane region" description="Helical" evidence="1">
    <location>
        <begin position="7"/>
        <end position="27"/>
    </location>
</feature>
<proteinExistence type="predicted"/>
<keyword evidence="1" id="KW-1133">Transmembrane helix</keyword>
<keyword evidence="3" id="KW-1185">Reference proteome</keyword>
<feature type="transmembrane region" description="Helical" evidence="1">
    <location>
        <begin position="89"/>
        <end position="107"/>
    </location>
</feature>